<dbReference type="PANTHER" id="PTHR12203:SF118">
    <property type="entry name" value="BETA-1,2-XYLOSYLTRANSFERASE 1"/>
    <property type="match status" value="1"/>
</dbReference>
<accession>A0AAD9L6P7</accession>
<dbReference type="SMART" id="SM00672">
    <property type="entry name" value="CAP10"/>
    <property type="match status" value="1"/>
</dbReference>
<dbReference type="InterPro" id="IPR051091">
    <property type="entry name" value="O-Glucosyltr/Glycosyltrsf_90"/>
</dbReference>
<reference evidence="2" key="1">
    <citation type="submission" date="2023-02" db="EMBL/GenBank/DDBJ databases">
        <title>Identification and recombinant expression of a fungal hydrolase from Papiliotrema laurentii that hydrolyzes apple cutin and clears colloidal polyester polyurethane.</title>
        <authorList>
            <consortium name="DOE Joint Genome Institute"/>
            <person name="Roman V.A."/>
            <person name="Bojanowski C."/>
            <person name="Crable B.R."/>
            <person name="Wagner D.N."/>
            <person name="Hung C.S."/>
            <person name="Nadeau L.J."/>
            <person name="Schratz L."/>
            <person name="Haridas S."/>
            <person name="Pangilinan J."/>
            <person name="Lipzen A."/>
            <person name="Na H."/>
            <person name="Yan M."/>
            <person name="Ng V."/>
            <person name="Grigoriev I.V."/>
            <person name="Spatafora J.W."/>
            <person name="Barlow D."/>
            <person name="Biffinger J."/>
            <person name="Kelley-Loughnane N."/>
            <person name="Varaljay V.A."/>
            <person name="Crookes-Goodson W.J."/>
        </authorList>
    </citation>
    <scope>NUCLEOTIDE SEQUENCE</scope>
    <source>
        <strain evidence="2">5307AH</strain>
    </source>
</reference>
<gene>
    <name evidence="2" type="ORF">DB88DRAFT_544975</name>
</gene>
<dbReference type="AlphaFoldDB" id="A0AAD9L6P7"/>
<proteinExistence type="predicted"/>
<evidence type="ECO:0000259" key="1">
    <source>
        <dbReference type="SMART" id="SM00672"/>
    </source>
</evidence>
<dbReference type="Proteomes" id="UP001182556">
    <property type="component" value="Unassembled WGS sequence"/>
</dbReference>
<sequence>MQGERASRVRKGLAVVQMELYCSLGILAIPPPQLRLTLPSYSARALSRMGVMRDLWIGQEPWMIGRPSSRDTARSLTSPFKPPSMLRRGAQAAEGLFGFIKHRPLSVPRQSYDHADGDRVTDYSGRLAPARCMPLSYPFLPPSLLRVAALADCWNNSHHGQIAAVANSVCDHGDVRTSRAVPQQLVAAGSSTSFLIHRLLELVSRPTQVLRPGEFVHSPTHLKFGEDGLVHGWDGMDAELHRDTTGVKEKRHLRMMLQHHPIEILVERGQEYWANLLAQQSETLAQAAWEYRNRYGRHPPKGFDTWWRFVEDNAVIIVDQYDQMNRDIEPFLAVPPEKFRSFARTAHDDSTTFGITLDPNGTASVHGARANSTEAKLLHNLLEPLASLLPVSVTLPISDNGPGMRLLSQGQRMLVSRALGEKRYLSEEELKKFEHAMDTEHLASACSSRHSTSSQNGESTAGTTETTFIHDVLATCDVCSSPLHPILQGEIVSDEIVSDQISQNPVQPIFYQSKLPHSLGFLIPSLGVHQNDTQGEAPHRSTGWQSKTRNKLLWRGGPAVDVSSNALDKTRRTKLAAIAGASEGERDVLVNRGGEWKKEAWGVKRLNERYMDVDFADSNSQCGENGNCQGISSDMSQEQMVMSQDITASKYVLDLDERGPSTSHRLLASGGVLVKATVFPEWNSVSLTARIEPGESADAQDWLTPWVHYVPTQVDYSDLYSILSFFIGPPDARRPGHDDLAEQIAENGENFAEDHWRWEDMQAYMLRLLLEYARLEADNRDAFSYDQVDL</sequence>
<evidence type="ECO:0000313" key="3">
    <source>
        <dbReference type="Proteomes" id="UP001182556"/>
    </source>
</evidence>
<name>A0AAD9L6P7_PAPLA</name>
<keyword evidence="3" id="KW-1185">Reference proteome</keyword>
<dbReference type="Pfam" id="PF05686">
    <property type="entry name" value="Glyco_transf_90"/>
    <property type="match status" value="1"/>
</dbReference>
<organism evidence="2 3">
    <name type="scientific">Papiliotrema laurentii</name>
    <name type="common">Cryptococcus laurentii</name>
    <dbReference type="NCBI Taxonomy" id="5418"/>
    <lineage>
        <taxon>Eukaryota</taxon>
        <taxon>Fungi</taxon>
        <taxon>Dikarya</taxon>
        <taxon>Basidiomycota</taxon>
        <taxon>Agaricomycotina</taxon>
        <taxon>Tremellomycetes</taxon>
        <taxon>Tremellales</taxon>
        <taxon>Rhynchogastremaceae</taxon>
        <taxon>Papiliotrema</taxon>
    </lineage>
</organism>
<dbReference type="EMBL" id="JAODAN010000003">
    <property type="protein sequence ID" value="KAK1925268.1"/>
    <property type="molecule type" value="Genomic_DNA"/>
</dbReference>
<dbReference type="PANTHER" id="PTHR12203">
    <property type="entry name" value="KDEL LYS-ASP-GLU-LEU CONTAINING - RELATED"/>
    <property type="match status" value="1"/>
</dbReference>
<protein>
    <recommendedName>
        <fullName evidence="1">Glycosyl transferase CAP10 domain-containing protein</fullName>
    </recommendedName>
</protein>
<comment type="caution">
    <text evidence="2">The sequence shown here is derived from an EMBL/GenBank/DDBJ whole genome shotgun (WGS) entry which is preliminary data.</text>
</comment>
<dbReference type="InterPro" id="IPR006598">
    <property type="entry name" value="CAP10"/>
</dbReference>
<evidence type="ECO:0000313" key="2">
    <source>
        <dbReference type="EMBL" id="KAK1925268.1"/>
    </source>
</evidence>
<feature type="domain" description="Glycosyl transferase CAP10" evidence="1">
    <location>
        <begin position="468"/>
        <end position="779"/>
    </location>
</feature>